<dbReference type="OrthoDB" id="337745at2759"/>
<dbReference type="InterPro" id="IPR000717">
    <property type="entry name" value="PCI_dom"/>
</dbReference>
<keyword evidence="3 4" id="KW-0648">Protein biosynthesis</keyword>
<dbReference type="GO" id="GO:0001732">
    <property type="term" value="P:formation of cytoplasmic translation initiation complex"/>
    <property type="evidence" value="ECO:0007669"/>
    <property type="project" value="UniProtKB-UniRule"/>
</dbReference>
<gene>
    <name evidence="7" type="ORF">CROQUDRAFT_656089</name>
</gene>
<evidence type="ECO:0000256" key="5">
    <source>
        <dbReference type="SAM" id="MobiDB-lite"/>
    </source>
</evidence>
<dbReference type="PROSITE" id="PS50250">
    <property type="entry name" value="PCI"/>
    <property type="match status" value="1"/>
</dbReference>
<dbReference type="InterPro" id="IPR009374">
    <property type="entry name" value="eIF3k"/>
</dbReference>
<dbReference type="InterPro" id="IPR036390">
    <property type="entry name" value="WH_DNA-bd_sf"/>
</dbReference>
<dbReference type="GO" id="GO:0006446">
    <property type="term" value="P:regulation of translational initiation"/>
    <property type="evidence" value="ECO:0007669"/>
    <property type="project" value="InterPro"/>
</dbReference>
<dbReference type="Pfam" id="PF10075">
    <property type="entry name" value="CSN8_PSD8_EIF3K"/>
    <property type="match status" value="1"/>
</dbReference>
<comment type="caution">
    <text evidence="7">The sequence shown here is derived from an EMBL/GenBank/DDBJ whole genome shotgun (WGS) entry which is preliminary data.</text>
</comment>
<evidence type="ECO:0000313" key="8">
    <source>
        <dbReference type="Proteomes" id="UP000886653"/>
    </source>
</evidence>
<dbReference type="InterPro" id="IPR016024">
    <property type="entry name" value="ARM-type_fold"/>
</dbReference>
<dbReference type="AlphaFoldDB" id="A0A9P6TCP0"/>
<dbReference type="GO" id="GO:0003743">
    <property type="term" value="F:translation initiation factor activity"/>
    <property type="evidence" value="ECO:0007669"/>
    <property type="project" value="UniProtKB-UniRule"/>
</dbReference>
<feature type="domain" description="PCI" evidence="6">
    <location>
        <begin position="60"/>
        <end position="252"/>
    </location>
</feature>
<dbReference type="GO" id="GO:0003723">
    <property type="term" value="F:RNA binding"/>
    <property type="evidence" value="ECO:0007669"/>
    <property type="project" value="UniProtKB-UniRule"/>
</dbReference>
<keyword evidence="8" id="KW-1185">Reference proteome</keyword>
<dbReference type="InterPro" id="IPR033464">
    <property type="entry name" value="CSN8_PSD8_EIF3K"/>
</dbReference>
<accession>A0A9P6TCP0</accession>
<dbReference type="Gene3D" id="1.10.10.10">
    <property type="entry name" value="Winged helix-like DNA-binding domain superfamily/Winged helix DNA-binding domain"/>
    <property type="match status" value="1"/>
</dbReference>
<keyword evidence="1 4" id="KW-0963">Cytoplasm</keyword>
<dbReference type="GO" id="GO:0033290">
    <property type="term" value="C:eukaryotic 48S preinitiation complex"/>
    <property type="evidence" value="ECO:0007669"/>
    <property type="project" value="UniProtKB-UniRule"/>
</dbReference>
<dbReference type="Gene3D" id="1.25.40.250">
    <property type="entry name" value="ARM repeat, domain 1"/>
    <property type="match status" value="1"/>
</dbReference>
<dbReference type="EMBL" id="MU167247">
    <property type="protein sequence ID" value="KAG0147517.1"/>
    <property type="molecule type" value="Genomic_DNA"/>
</dbReference>
<dbReference type="GO" id="GO:0043022">
    <property type="term" value="F:ribosome binding"/>
    <property type="evidence" value="ECO:0007669"/>
    <property type="project" value="InterPro"/>
</dbReference>
<protein>
    <recommendedName>
        <fullName evidence="4">Eukaryotic translation initiation factor 3 subunit K</fullName>
        <shortName evidence="4">eIF3k</shortName>
    </recommendedName>
    <alternativeName>
        <fullName evidence="4">eIF-3 p25</fullName>
    </alternativeName>
</protein>
<evidence type="ECO:0000256" key="4">
    <source>
        <dbReference type="HAMAP-Rule" id="MF_03010"/>
    </source>
</evidence>
<dbReference type="GO" id="GO:0016282">
    <property type="term" value="C:eukaryotic 43S preinitiation complex"/>
    <property type="evidence" value="ECO:0007669"/>
    <property type="project" value="UniProtKB-UniRule"/>
</dbReference>
<dbReference type="SUPFAM" id="SSF46785">
    <property type="entry name" value="Winged helix' DNA-binding domain"/>
    <property type="match status" value="1"/>
</dbReference>
<proteinExistence type="inferred from homology"/>
<reference evidence="7" key="1">
    <citation type="submission" date="2013-11" db="EMBL/GenBank/DDBJ databases">
        <title>Genome sequence of the fusiform rust pathogen reveals effectors for host alternation and coevolution with pine.</title>
        <authorList>
            <consortium name="DOE Joint Genome Institute"/>
            <person name="Smith K."/>
            <person name="Pendleton A."/>
            <person name="Kubisiak T."/>
            <person name="Anderson C."/>
            <person name="Salamov A."/>
            <person name="Aerts A."/>
            <person name="Riley R."/>
            <person name="Clum A."/>
            <person name="Lindquist E."/>
            <person name="Ence D."/>
            <person name="Campbell M."/>
            <person name="Kronenberg Z."/>
            <person name="Feau N."/>
            <person name="Dhillon B."/>
            <person name="Hamelin R."/>
            <person name="Burleigh J."/>
            <person name="Smith J."/>
            <person name="Yandell M."/>
            <person name="Nelson C."/>
            <person name="Grigoriev I."/>
            <person name="Davis J."/>
        </authorList>
    </citation>
    <scope>NUCLEOTIDE SEQUENCE</scope>
    <source>
        <strain evidence="7">G11</strain>
    </source>
</reference>
<evidence type="ECO:0000256" key="3">
    <source>
        <dbReference type="ARBA" id="ARBA00022917"/>
    </source>
</evidence>
<dbReference type="PANTHER" id="PTHR13022:SF0">
    <property type="entry name" value="EUKARYOTIC TRANSLATION INITIATION FACTOR 3 SUBUNIT K"/>
    <property type="match status" value="1"/>
</dbReference>
<keyword evidence="2 4" id="KW-0396">Initiation factor</keyword>
<evidence type="ECO:0000313" key="7">
    <source>
        <dbReference type="EMBL" id="KAG0147517.1"/>
    </source>
</evidence>
<name>A0A9P6TCP0_9BASI</name>
<comment type="subcellular location">
    <subcellularLocation>
        <location evidence="4">Cytoplasm</location>
    </subcellularLocation>
</comment>
<evidence type="ECO:0000256" key="2">
    <source>
        <dbReference type="ARBA" id="ARBA00022540"/>
    </source>
</evidence>
<feature type="compositionally biased region" description="Polar residues" evidence="5">
    <location>
        <begin position="1"/>
        <end position="22"/>
    </location>
</feature>
<sequence length="270" mass="30160">MAQEGTTSTQEAQSATYTWSNPPQRPKQIEDLILGVERYDPTQVQVLEDYLASQFNEVFYDPLANLATLKLYQFNPDLVPLAAENPSNPIEAIHDSVTVKILLLSIAHRPFDSDFSLGLSMCGDRMSTLVTPQGTLTLINLLSNLSSTLQSRKFATFWDLLASPEYEGLLPLVSTVRDFDNLIRRSIGQSVASCFRSISLSRLQSYLGLSDEGQVRKWVQEYGWSTIEIEGQQAKARIPDNSDNRPVTTVTRENTTLEDLQQILAKSIVA</sequence>
<evidence type="ECO:0000256" key="1">
    <source>
        <dbReference type="ARBA" id="ARBA00022490"/>
    </source>
</evidence>
<dbReference type="SUPFAM" id="SSF48371">
    <property type="entry name" value="ARM repeat"/>
    <property type="match status" value="1"/>
</dbReference>
<dbReference type="InterPro" id="IPR036388">
    <property type="entry name" value="WH-like_DNA-bd_sf"/>
</dbReference>
<evidence type="ECO:0000259" key="6">
    <source>
        <dbReference type="PROSITE" id="PS50250"/>
    </source>
</evidence>
<dbReference type="GO" id="GO:0005852">
    <property type="term" value="C:eukaryotic translation initiation factor 3 complex"/>
    <property type="evidence" value="ECO:0007669"/>
    <property type="project" value="UniProtKB-UniRule"/>
</dbReference>
<dbReference type="Proteomes" id="UP000886653">
    <property type="component" value="Unassembled WGS sequence"/>
</dbReference>
<comment type="subunit">
    <text evidence="4">Component of the eukaryotic translation initiation factor 3 (eIF-3) complex.</text>
</comment>
<comment type="function">
    <text evidence="4">Component of the eukaryotic translation initiation factor 3 (eIF-3) complex, which is involved in protein synthesis of a specialized repertoire of mRNAs and, together with other initiation factors, stimulates binding of mRNA and methionyl-tRNAi to the 40S ribosome. The eIF-3 complex specifically targets and initiates translation of a subset of mRNAs involved in cell proliferation.</text>
</comment>
<comment type="similarity">
    <text evidence="4">Belongs to the eIF-3 subunit K family.</text>
</comment>
<organism evidence="7 8">
    <name type="scientific">Cronartium quercuum f. sp. fusiforme G11</name>
    <dbReference type="NCBI Taxonomy" id="708437"/>
    <lineage>
        <taxon>Eukaryota</taxon>
        <taxon>Fungi</taxon>
        <taxon>Dikarya</taxon>
        <taxon>Basidiomycota</taxon>
        <taxon>Pucciniomycotina</taxon>
        <taxon>Pucciniomycetes</taxon>
        <taxon>Pucciniales</taxon>
        <taxon>Coleosporiaceae</taxon>
        <taxon>Cronartium</taxon>
    </lineage>
</organism>
<dbReference type="InterPro" id="IPR016020">
    <property type="entry name" value="Transl_init_fac_sub12_N_euk"/>
</dbReference>
<dbReference type="PANTHER" id="PTHR13022">
    <property type="entry name" value="EUKARYOTIC TRANSLATION INITIATION FACTOR 3 SUBUNIT 11"/>
    <property type="match status" value="1"/>
</dbReference>
<dbReference type="HAMAP" id="MF_03010">
    <property type="entry name" value="eIF3k"/>
    <property type="match status" value="1"/>
</dbReference>
<feature type="region of interest" description="Disordered" evidence="5">
    <location>
        <begin position="1"/>
        <end position="24"/>
    </location>
</feature>